<keyword evidence="9 11" id="KW-0233">DNA recombination</keyword>
<feature type="active site" evidence="11">
    <location>
        <position position="170"/>
    </location>
</feature>
<dbReference type="CDD" id="cd00798">
    <property type="entry name" value="INT_XerDC_C"/>
    <property type="match status" value="1"/>
</dbReference>
<dbReference type="GO" id="GO:0006313">
    <property type="term" value="P:DNA transposition"/>
    <property type="evidence" value="ECO:0007669"/>
    <property type="project" value="UniProtKB-UniRule"/>
</dbReference>
<dbReference type="InterPro" id="IPR013762">
    <property type="entry name" value="Integrase-like_cat_sf"/>
</dbReference>
<dbReference type="HAMAP" id="MF_01807">
    <property type="entry name" value="Recomb_XerD"/>
    <property type="match status" value="1"/>
</dbReference>
<evidence type="ECO:0000256" key="3">
    <source>
        <dbReference type="ARBA" id="ARBA00015810"/>
    </source>
</evidence>
<dbReference type="InterPro" id="IPR004107">
    <property type="entry name" value="Integrase_SAM-like_N"/>
</dbReference>
<dbReference type="SUPFAM" id="SSF56349">
    <property type="entry name" value="DNA breaking-rejoining enzymes"/>
    <property type="match status" value="1"/>
</dbReference>
<dbReference type="GO" id="GO:0051301">
    <property type="term" value="P:cell division"/>
    <property type="evidence" value="ECO:0007669"/>
    <property type="project" value="UniProtKB-KW"/>
</dbReference>
<feature type="active site" evidence="11">
    <location>
        <position position="268"/>
    </location>
</feature>
<dbReference type="Pfam" id="PF00589">
    <property type="entry name" value="Phage_integrase"/>
    <property type="match status" value="1"/>
</dbReference>
<evidence type="ECO:0000256" key="9">
    <source>
        <dbReference type="ARBA" id="ARBA00023172"/>
    </source>
</evidence>
<evidence type="ECO:0000256" key="10">
    <source>
        <dbReference type="ARBA" id="ARBA00023306"/>
    </source>
</evidence>
<dbReference type="Gene3D" id="1.10.150.130">
    <property type="match status" value="1"/>
</dbReference>
<dbReference type="PROSITE" id="PS51900">
    <property type="entry name" value="CB"/>
    <property type="match status" value="1"/>
</dbReference>
<reference evidence="14 15" key="1">
    <citation type="submission" date="2017-09" db="EMBL/GenBank/DDBJ databases">
        <title>Depth-based differentiation of microbial function through sediment-hosted aquifers and enrichment of novel symbionts in the deep terrestrial subsurface.</title>
        <authorList>
            <person name="Probst A.J."/>
            <person name="Ladd B."/>
            <person name="Jarett J.K."/>
            <person name="Geller-Mcgrath D.E."/>
            <person name="Sieber C.M."/>
            <person name="Emerson J.B."/>
            <person name="Anantharaman K."/>
            <person name="Thomas B.C."/>
            <person name="Malmstrom R."/>
            <person name="Stieglmeier M."/>
            <person name="Klingl A."/>
            <person name="Woyke T."/>
            <person name="Ryan C.M."/>
            <person name="Banfield J.F."/>
        </authorList>
    </citation>
    <scope>NUCLEOTIDE SEQUENCE [LARGE SCALE GENOMIC DNA]</scope>
    <source>
        <strain evidence="14">CG12_big_fil_rev_8_21_14_0_65_43_15</strain>
    </source>
</reference>
<dbReference type="GO" id="GO:0003677">
    <property type="term" value="F:DNA binding"/>
    <property type="evidence" value="ECO:0007669"/>
    <property type="project" value="UniProtKB-UniRule"/>
</dbReference>
<dbReference type="PANTHER" id="PTHR30349:SF81">
    <property type="entry name" value="TYROSINE RECOMBINASE XERC"/>
    <property type="match status" value="1"/>
</dbReference>
<evidence type="ECO:0000256" key="7">
    <source>
        <dbReference type="ARBA" id="ARBA00022908"/>
    </source>
</evidence>
<dbReference type="PROSITE" id="PS51898">
    <property type="entry name" value="TYR_RECOMBINASE"/>
    <property type="match status" value="1"/>
</dbReference>
<keyword evidence="4 11" id="KW-0963">Cytoplasm</keyword>
<comment type="similarity">
    <text evidence="2 11">Belongs to the 'phage' integrase family. XerD subfamily.</text>
</comment>
<protein>
    <recommendedName>
        <fullName evidence="3 11">Tyrosine recombinase XerD</fullName>
    </recommendedName>
</protein>
<dbReference type="GO" id="GO:0009037">
    <property type="term" value="F:tyrosine-based site-specific recombinase activity"/>
    <property type="evidence" value="ECO:0007669"/>
    <property type="project" value="UniProtKB-UniRule"/>
</dbReference>
<keyword evidence="6 11" id="KW-0159">Chromosome partition</keyword>
<evidence type="ECO:0000259" key="13">
    <source>
        <dbReference type="PROSITE" id="PS51900"/>
    </source>
</evidence>
<dbReference type="Proteomes" id="UP000231267">
    <property type="component" value="Unassembled WGS sequence"/>
</dbReference>
<keyword evidence="5 11" id="KW-0132">Cell division</keyword>
<feature type="active site" evidence="11">
    <location>
        <position position="242"/>
    </location>
</feature>
<comment type="subcellular location">
    <subcellularLocation>
        <location evidence="1 11">Cytoplasm</location>
    </subcellularLocation>
</comment>
<evidence type="ECO:0000259" key="12">
    <source>
        <dbReference type="PROSITE" id="PS51898"/>
    </source>
</evidence>
<evidence type="ECO:0000256" key="8">
    <source>
        <dbReference type="ARBA" id="ARBA00023125"/>
    </source>
</evidence>
<keyword evidence="8 11" id="KW-0238">DNA-binding</keyword>
<gene>
    <name evidence="11" type="primary">xerD</name>
    <name evidence="14" type="ORF">COW11_04475</name>
</gene>
<comment type="subunit">
    <text evidence="11">Forms a cyclic heterotetrameric complex composed of two molecules of XerC and two molecules of XerD.</text>
</comment>
<dbReference type="NCBIfam" id="NF001399">
    <property type="entry name" value="PRK00283.1"/>
    <property type="match status" value="1"/>
</dbReference>
<proteinExistence type="inferred from homology"/>
<evidence type="ECO:0000256" key="1">
    <source>
        <dbReference type="ARBA" id="ARBA00004496"/>
    </source>
</evidence>
<comment type="function">
    <text evidence="11">Site-specific tyrosine recombinase, which acts by catalyzing the cutting and rejoining of the recombining DNA molecules. The XerC-XerD complex is essential to convert dimers of the bacterial chromosome into monomers to permit their segregation at cell division. It also contributes to the segregational stability of plasmids.</text>
</comment>
<evidence type="ECO:0000256" key="6">
    <source>
        <dbReference type="ARBA" id="ARBA00022829"/>
    </source>
</evidence>
<dbReference type="NCBIfam" id="NF040815">
    <property type="entry name" value="recomb_XerA_Arch"/>
    <property type="match status" value="1"/>
</dbReference>
<accession>A0A2J0LEC7</accession>
<dbReference type="GO" id="GO:0007059">
    <property type="term" value="P:chromosome segregation"/>
    <property type="evidence" value="ECO:0007669"/>
    <property type="project" value="UniProtKB-UniRule"/>
</dbReference>
<evidence type="ECO:0000256" key="4">
    <source>
        <dbReference type="ARBA" id="ARBA00022490"/>
    </source>
</evidence>
<evidence type="ECO:0000256" key="11">
    <source>
        <dbReference type="HAMAP-Rule" id="MF_01807"/>
    </source>
</evidence>
<dbReference type="InterPro" id="IPR044068">
    <property type="entry name" value="CB"/>
</dbReference>
<sequence>MQELIQQFLDYLSVERGLAPNTIQAYTRDLKEFAAFLKEHGVVGVDKVTHKDVTEFMWSRKNKGIAANSISRGLVAIRIFFRFLLREQKIKQDPTSVLDSPKLWKCIPDVLGVAEVEKLITEPDTRDPLGIRDRAMLELLYATGARVSELINLNINDLNMDVGFVKCFGKGNKERIVPLGRKAQAALKVYIEKSRPGLIGKHLSNNGLFLSRLGKKMTRQMLWKLIKKYTRQARIKKEVTPHTLRHSFATHLLERGADLRVVQELLGHANISTTQIYTHVDKERLKMIHRKFHPRP</sequence>
<dbReference type="AlphaFoldDB" id="A0A2J0LEC7"/>
<name>A0A2J0LEC7_9BACT</name>
<feature type="domain" description="Tyr recombinase" evidence="12">
    <location>
        <begin position="106"/>
        <end position="290"/>
    </location>
</feature>
<keyword evidence="10 11" id="KW-0131">Cell cycle</keyword>
<evidence type="ECO:0000256" key="2">
    <source>
        <dbReference type="ARBA" id="ARBA00010450"/>
    </source>
</evidence>
<evidence type="ECO:0000313" key="15">
    <source>
        <dbReference type="Proteomes" id="UP000231267"/>
    </source>
</evidence>
<evidence type="ECO:0000256" key="5">
    <source>
        <dbReference type="ARBA" id="ARBA00022618"/>
    </source>
</evidence>
<feature type="active site" evidence="11">
    <location>
        <position position="146"/>
    </location>
</feature>
<dbReference type="PANTHER" id="PTHR30349">
    <property type="entry name" value="PHAGE INTEGRASE-RELATED"/>
    <property type="match status" value="1"/>
</dbReference>
<feature type="active site" evidence="11">
    <location>
        <position position="245"/>
    </location>
</feature>
<keyword evidence="7 11" id="KW-0229">DNA integration</keyword>
<dbReference type="Gene3D" id="1.10.443.10">
    <property type="entry name" value="Intergrase catalytic core"/>
    <property type="match status" value="1"/>
</dbReference>
<feature type="active site" description="O-(3'-phospho-DNA)-tyrosine intermediate" evidence="11">
    <location>
        <position position="277"/>
    </location>
</feature>
<comment type="caution">
    <text evidence="14">The sequence shown here is derived from an EMBL/GenBank/DDBJ whole genome shotgun (WGS) entry which is preliminary data.</text>
</comment>
<evidence type="ECO:0000313" key="14">
    <source>
        <dbReference type="EMBL" id="PIW66215.1"/>
    </source>
</evidence>
<organism evidence="14 15">
    <name type="scientific">Candidatus Taenaricola geysiri</name>
    <dbReference type="NCBI Taxonomy" id="1974752"/>
    <lineage>
        <taxon>Bacteria</taxon>
        <taxon>Pseudomonadati</taxon>
        <taxon>Candidatus Omnitrophota</taxon>
        <taxon>Candidatus Taenaricola</taxon>
    </lineage>
</organism>
<dbReference type="EMBL" id="PFGP01000105">
    <property type="protein sequence ID" value="PIW66215.1"/>
    <property type="molecule type" value="Genomic_DNA"/>
</dbReference>
<dbReference type="InterPro" id="IPR050090">
    <property type="entry name" value="Tyrosine_recombinase_XerCD"/>
</dbReference>
<dbReference type="InterPro" id="IPR002104">
    <property type="entry name" value="Integrase_catalytic"/>
</dbReference>
<dbReference type="InterPro" id="IPR023009">
    <property type="entry name" value="Tyrosine_recombinase_XerC/XerD"/>
</dbReference>
<dbReference type="HAMAP" id="MF_01808">
    <property type="entry name" value="Recomb_XerC_XerD"/>
    <property type="match status" value="1"/>
</dbReference>
<dbReference type="InterPro" id="IPR011932">
    <property type="entry name" value="Recomb_XerD"/>
</dbReference>
<dbReference type="InterPro" id="IPR010998">
    <property type="entry name" value="Integrase_recombinase_N"/>
</dbReference>
<dbReference type="GO" id="GO:0005737">
    <property type="term" value="C:cytoplasm"/>
    <property type="evidence" value="ECO:0007669"/>
    <property type="project" value="UniProtKB-SubCell"/>
</dbReference>
<dbReference type="Pfam" id="PF02899">
    <property type="entry name" value="Phage_int_SAM_1"/>
    <property type="match status" value="1"/>
</dbReference>
<dbReference type="NCBIfam" id="TIGR02225">
    <property type="entry name" value="recomb_XerD"/>
    <property type="match status" value="1"/>
</dbReference>
<feature type="domain" description="Core-binding (CB)" evidence="13">
    <location>
        <begin position="1"/>
        <end position="85"/>
    </location>
</feature>
<dbReference type="InterPro" id="IPR011010">
    <property type="entry name" value="DNA_brk_join_enz"/>
</dbReference>